<dbReference type="EMBL" id="JAINUG010000018">
    <property type="protein sequence ID" value="KAJ8412674.1"/>
    <property type="molecule type" value="Genomic_DNA"/>
</dbReference>
<sequence length="192" mass="21534">MPSVCNSLIDDIEDMVSAQDPTPNDRRFARKSIVPRPRRRKEQQTTEELQTDSIIPGTQKIWMRTWGCSHNNSDGEYMAGQLAASGYKMTENPAEADLWLLNSCTVKNPAEDHFRNSINVASLLPRVGLRPLEPGSVQPAAALHGLQQVARWRRAMTLSLKRAAVQPPASRRIHVRIHGLRAPRGPRKRCGK</sequence>
<comment type="caution">
    <text evidence="8">The sequence shown here is derived from an EMBL/GenBank/DDBJ whole genome shotgun (WGS) entry which is preliminary data.</text>
</comment>
<keyword evidence="5" id="KW-0408">Iron</keyword>
<dbReference type="GO" id="GO:0051539">
    <property type="term" value="F:4 iron, 4 sulfur cluster binding"/>
    <property type="evidence" value="ECO:0007669"/>
    <property type="project" value="UniProtKB-KW"/>
</dbReference>
<gene>
    <name evidence="8" type="ORF">AAFF_G00116250</name>
</gene>
<dbReference type="AlphaFoldDB" id="A0AAD7T1H4"/>
<accession>A0AAD7T1H4</accession>
<protein>
    <recommendedName>
        <fullName evidence="7">MTTase N-terminal domain-containing protein</fullName>
    </recommendedName>
</protein>
<keyword evidence="2" id="KW-0808">Transferase</keyword>
<dbReference type="PROSITE" id="PS51449">
    <property type="entry name" value="MTTASE_N"/>
    <property type="match status" value="1"/>
</dbReference>
<keyword evidence="9" id="KW-1185">Reference proteome</keyword>
<dbReference type="PANTHER" id="PTHR11918:SF45">
    <property type="entry name" value="THREONYLCARBAMOYLADENOSINE TRNA METHYLTHIOTRANSFERASE"/>
    <property type="match status" value="1"/>
</dbReference>
<reference evidence="8" key="1">
    <citation type="journal article" date="2023" name="Science">
        <title>Genome structures resolve the early diversification of teleost fishes.</title>
        <authorList>
            <person name="Parey E."/>
            <person name="Louis A."/>
            <person name="Montfort J."/>
            <person name="Bouchez O."/>
            <person name="Roques C."/>
            <person name="Iampietro C."/>
            <person name="Lluch J."/>
            <person name="Castinel A."/>
            <person name="Donnadieu C."/>
            <person name="Desvignes T."/>
            <person name="Floi Bucao C."/>
            <person name="Jouanno E."/>
            <person name="Wen M."/>
            <person name="Mejri S."/>
            <person name="Dirks R."/>
            <person name="Jansen H."/>
            <person name="Henkel C."/>
            <person name="Chen W.J."/>
            <person name="Zahm M."/>
            <person name="Cabau C."/>
            <person name="Klopp C."/>
            <person name="Thompson A.W."/>
            <person name="Robinson-Rechavi M."/>
            <person name="Braasch I."/>
            <person name="Lecointre G."/>
            <person name="Bobe J."/>
            <person name="Postlethwait J.H."/>
            <person name="Berthelot C."/>
            <person name="Roest Crollius H."/>
            <person name="Guiguen Y."/>
        </authorList>
    </citation>
    <scope>NUCLEOTIDE SEQUENCE</scope>
    <source>
        <strain evidence="8">NC1722</strain>
    </source>
</reference>
<evidence type="ECO:0000256" key="5">
    <source>
        <dbReference type="ARBA" id="ARBA00023004"/>
    </source>
</evidence>
<evidence type="ECO:0000256" key="3">
    <source>
        <dbReference type="ARBA" id="ARBA00022691"/>
    </source>
</evidence>
<dbReference type="Proteomes" id="UP001221898">
    <property type="component" value="Unassembled WGS sequence"/>
</dbReference>
<dbReference type="InterPro" id="IPR013848">
    <property type="entry name" value="Methylthiotransferase_N"/>
</dbReference>
<keyword evidence="3" id="KW-0949">S-adenosyl-L-methionine</keyword>
<evidence type="ECO:0000256" key="4">
    <source>
        <dbReference type="ARBA" id="ARBA00022723"/>
    </source>
</evidence>
<proteinExistence type="predicted"/>
<dbReference type="GO" id="GO:0046872">
    <property type="term" value="F:metal ion binding"/>
    <property type="evidence" value="ECO:0007669"/>
    <property type="project" value="UniProtKB-KW"/>
</dbReference>
<name>A0AAD7T1H4_9TELE</name>
<dbReference type="Pfam" id="PF00919">
    <property type="entry name" value="UPF0004"/>
    <property type="match status" value="1"/>
</dbReference>
<evidence type="ECO:0000256" key="6">
    <source>
        <dbReference type="ARBA" id="ARBA00023014"/>
    </source>
</evidence>
<feature type="domain" description="MTTase N-terminal" evidence="7">
    <location>
        <begin position="59"/>
        <end position="182"/>
    </location>
</feature>
<evidence type="ECO:0000259" key="7">
    <source>
        <dbReference type="PROSITE" id="PS51449"/>
    </source>
</evidence>
<dbReference type="GO" id="GO:0035598">
    <property type="term" value="F:tRNA (N(6)-L-threonylcarbamoyladenosine(37)-C(2))-methylthiotransferase activity"/>
    <property type="evidence" value="ECO:0007669"/>
    <property type="project" value="TreeGrafter"/>
</dbReference>
<dbReference type="Gene3D" id="3.40.50.12160">
    <property type="entry name" value="Methylthiotransferase, N-terminal domain"/>
    <property type="match status" value="1"/>
</dbReference>
<dbReference type="GO" id="GO:0005783">
    <property type="term" value="C:endoplasmic reticulum"/>
    <property type="evidence" value="ECO:0007669"/>
    <property type="project" value="TreeGrafter"/>
</dbReference>
<dbReference type="FunFam" id="3.40.50.12160:FF:000003">
    <property type="entry name" value="CDK5 regulatory subunit-associated protein 1"/>
    <property type="match status" value="1"/>
</dbReference>
<evidence type="ECO:0000313" key="8">
    <source>
        <dbReference type="EMBL" id="KAJ8412674.1"/>
    </source>
</evidence>
<dbReference type="InterPro" id="IPR038135">
    <property type="entry name" value="Methylthiotransferase_N_sf"/>
</dbReference>
<keyword evidence="1" id="KW-0004">4Fe-4S</keyword>
<dbReference type="PANTHER" id="PTHR11918">
    <property type="entry name" value="RADICAL SAM PROTEINS"/>
    <property type="match status" value="1"/>
</dbReference>
<evidence type="ECO:0000256" key="2">
    <source>
        <dbReference type="ARBA" id="ARBA00022679"/>
    </source>
</evidence>
<keyword evidence="6" id="KW-0411">Iron-sulfur</keyword>
<organism evidence="8 9">
    <name type="scientific">Aldrovandia affinis</name>
    <dbReference type="NCBI Taxonomy" id="143900"/>
    <lineage>
        <taxon>Eukaryota</taxon>
        <taxon>Metazoa</taxon>
        <taxon>Chordata</taxon>
        <taxon>Craniata</taxon>
        <taxon>Vertebrata</taxon>
        <taxon>Euteleostomi</taxon>
        <taxon>Actinopterygii</taxon>
        <taxon>Neopterygii</taxon>
        <taxon>Teleostei</taxon>
        <taxon>Notacanthiformes</taxon>
        <taxon>Halosauridae</taxon>
        <taxon>Aldrovandia</taxon>
    </lineage>
</organism>
<evidence type="ECO:0000256" key="1">
    <source>
        <dbReference type="ARBA" id="ARBA00022485"/>
    </source>
</evidence>
<keyword evidence="4" id="KW-0479">Metal-binding</keyword>
<evidence type="ECO:0000313" key="9">
    <source>
        <dbReference type="Proteomes" id="UP001221898"/>
    </source>
</evidence>